<proteinExistence type="predicted"/>
<gene>
    <name evidence="1" type="ORF">NMY3_00727</name>
</gene>
<evidence type="ECO:0000313" key="1">
    <source>
        <dbReference type="EMBL" id="ALI34936.1"/>
    </source>
</evidence>
<dbReference type="RefSeq" id="WP_196817504.1">
    <property type="nucleotide sequence ID" value="NZ_CP012850.1"/>
</dbReference>
<dbReference type="OrthoDB" id="374160at2157"/>
<sequence length="84" mass="10373">MHNNKILPYYRFNSFFNQVPRKELYDRYEVFRDFDDSYRGIDSKISMLNRNSVNDPKEIVRVREYETQEVPMYWNKKIKATPIN</sequence>
<evidence type="ECO:0000313" key="2">
    <source>
        <dbReference type="Proteomes" id="UP000058925"/>
    </source>
</evidence>
<dbReference type="Proteomes" id="UP000058925">
    <property type="component" value="Chromosome"/>
</dbReference>
<dbReference type="GeneID" id="60420867"/>
<protein>
    <submittedName>
        <fullName evidence="1">Uncharacterized protein</fullName>
    </submittedName>
</protein>
<dbReference type="KEGG" id="taa:NMY3_00727"/>
<dbReference type="EMBL" id="CP012850">
    <property type="protein sequence ID" value="ALI34936.1"/>
    <property type="molecule type" value="Genomic_DNA"/>
</dbReference>
<accession>A0A654LWY4</accession>
<keyword evidence="2" id="KW-1185">Reference proteome</keyword>
<dbReference type="AlphaFoldDB" id="A0A654LWY4"/>
<organism evidence="1 2">
    <name type="scientific">Candidatus Nitrosocosmicus oleophilus</name>
    <dbReference type="NCBI Taxonomy" id="1353260"/>
    <lineage>
        <taxon>Archaea</taxon>
        <taxon>Nitrososphaerota</taxon>
        <taxon>Nitrososphaeria</taxon>
        <taxon>Nitrososphaerales</taxon>
        <taxon>Nitrososphaeraceae</taxon>
        <taxon>Candidatus Nitrosocosmicus</taxon>
    </lineage>
</organism>
<name>A0A654LWY4_9ARCH</name>
<reference evidence="2" key="1">
    <citation type="submission" date="2015-10" db="EMBL/GenBank/DDBJ databases">
        <title>Niche specialization of a soil ammonia-oxidizing archaeon, Candidatus Nitrosocosmicus oleophilus.</title>
        <authorList>
            <person name="Jung M.-Y."/>
            <person name="Rhee S.-K."/>
        </authorList>
    </citation>
    <scope>NUCLEOTIDE SEQUENCE [LARGE SCALE GENOMIC DNA]</scope>
    <source>
        <strain evidence="2">MY3</strain>
    </source>
</reference>